<name>A0A7S1M4I2_ALECA</name>
<dbReference type="Pfam" id="PF00069">
    <property type="entry name" value="Pkinase"/>
    <property type="match status" value="1"/>
</dbReference>
<dbReference type="SUPFAM" id="SSF56112">
    <property type="entry name" value="Protein kinase-like (PK-like)"/>
    <property type="match status" value="1"/>
</dbReference>
<dbReference type="PANTHER" id="PTHR43671">
    <property type="entry name" value="SERINE/THREONINE-PROTEIN KINASE NEK"/>
    <property type="match status" value="1"/>
</dbReference>
<evidence type="ECO:0000256" key="4">
    <source>
        <dbReference type="ARBA" id="ARBA00022741"/>
    </source>
</evidence>
<reference evidence="9" key="1">
    <citation type="submission" date="2021-01" db="EMBL/GenBank/DDBJ databases">
        <authorList>
            <person name="Corre E."/>
            <person name="Pelletier E."/>
            <person name="Niang G."/>
            <person name="Scheremetjew M."/>
            <person name="Finn R."/>
            <person name="Kale V."/>
            <person name="Holt S."/>
            <person name="Cochrane G."/>
            <person name="Meng A."/>
            <person name="Brown T."/>
            <person name="Cohen L."/>
        </authorList>
    </citation>
    <scope>NUCLEOTIDE SEQUENCE</scope>
    <source>
        <strain evidence="9">OF101</strain>
    </source>
</reference>
<dbReference type="CDD" id="cd14014">
    <property type="entry name" value="STKc_PknB_like"/>
    <property type="match status" value="1"/>
</dbReference>
<dbReference type="AlphaFoldDB" id="A0A7S1M4I2"/>
<dbReference type="SMART" id="SM00220">
    <property type="entry name" value="S_TKc"/>
    <property type="match status" value="1"/>
</dbReference>
<dbReference type="PANTHER" id="PTHR43671:SF13">
    <property type="entry name" value="SERINE_THREONINE-PROTEIN KINASE NEK2"/>
    <property type="match status" value="1"/>
</dbReference>
<sequence length="442" mass="48011">MQRTSSGPPARFRARVKELADALGSAAGSSPGTTDEDLQAGLRSAARKALVFVADFAWQEGTGPESDTVALAIQWTRNFFFGMGGARGGEPQRQSMSRLERVLALASDDAGDLVPVDRRGREVDLAANWSPGVRPPRSALLGEGAYGVVWRARDRSTKQLFAVKQMSLPGGVNNAVTERELSVAEHLLARVAHPCVVRLLSTHRHTHLNCCSLVMEFCYYGDLHGQIAAGRSWQGYQTPRRALPWLAQIFLGLEYLHLDAGGMLVRDVKPQNVVIGRGMVAKLTDFGMSRLAATSDGAYSFHPCVPPGSPHFVAPEVLQGCGYDYHADLYSLGVLAWVLFTGGLRNAEEPLPPCADPGRANQGLTRNWELLKAAISAPESWGARPLPSADAKDLVLRLTDRSSGHPWVSHQDVREHPFLHGAELPAQGDTAAVTEWLERYNA</sequence>
<dbReference type="InterPro" id="IPR017441">
    <property type="entry name" value="Protein_kinase_ATP_BS"/>
</dbReference>
<dbReference type="PROSITE" id="PS00107">
    <property type="entry name" value="PROTEIN_KINASE_ATP"/>
    <property type="match status" value="1"/>
</dbReference>
<dbReference type="InterPro" id="IPR050660">
    <property type="entry name" value="NEK_Ser/Thr_kinase"/>
</dbReference>
<evidence type="ECO:0000256" key="2">
    <source>
        <dbReference type="ARBA" id="ARBA00012513"/>
    </source>
</evidence>
<dbReference type="EMBL" id="HBGE01027557">
    <property type="protein sequence ID" value="CAD9119599.1"/>
    <property type="molecule type" value="Transcribed_RNA"/>
</dbReference>
<evidence type="ECO:0000256" key="1">
    <source>
        <dbReference type="ARBA" id="ARBA00010886"/>
    </source>
</evidence>
<evidence type="ECO:0000256" key="3">
    <source>
        <dbReference type="ARBA" id="ARBA00022679"/>
    </source>
</evidence>
<keyword evidence="4 7" id="KW-0547">Nucleotide-binding</keyword>
<evidence type="ECO:0000256" key="7">
    <source>
        <dbReference type="PROSITE-ProRule" id="PRU10141"/>
    </source>
</evidence>
<evidence type="ECO:0000256" key="5">
    <source>
        <dbReference type="ARBA" id="ARBA00022777"/>
    </source>
</evidence>
<feature type="binding site" evidence="7">
    <location>
        <position position="164"/>
    </location>
    <ligand>
        <name>ATP</name>
        <dbReference type="ChEBI" id="CHEBI:30616"/>
    </ligand>
</feature>
<evidence type="ECO:0000256" key="6">
    <source>
        <dbReference type="ARBA" id="ARBA00022840"/>
    </source>
</evidence>
<dbReference type="InterPro" id="IPR000719">
    <property type="entry name" value="Prot_kinase_dom"/>
</dbReference>
<dbReference type="Gene3D" id="1.10.510.10">
    <property type="entry name" value="Transferase(Phosphotransferase) domain 1"/>
    <property type="match status" value="1"/>
</dbReference>
<keyword evidence="6 7" id="KW-0067">ATP-binding</keyword>
<comment type="similarity">
    <text evidence="1">Belongs to the protein kinase superfamily. NEK Ser/Thr protein kinase family. NIMA subfamily.</text>
</comment>
<dbReference type="InterPro" id="IPR011009">
    <property type="entry name" value="Kinase-like_dom_sf"/>
</dbReference>
<accession>A0A7S1M4I2</accession>
<feature type="domain" description="Protein kinase" evidence="8">
    <location>
        <begin position="135"/>
        <end position="419"/>
    </location>
</feature>
<dbReference type="GO" id="GO:0005524">
    <property type="term" value="F:ATP binding"/>
    <property type="evidence" value="ECO:0007669"/>
    <property type="project" value="UniProtKB-UniRule"/>
</dbReference>
<dbReference type="EC" id="2.7.11.1" evidence="2"/>
<gene>
    <name evidence="9" type="ORF">ACAT0790_LOCUS16571</name>
</gene>
<dbReference type="PROSITE" id="PS50011">
    <property type="entry name" value="PROTEIN_KINASE_DOM"/>
    <property type="match status" value="1"/>
</dbReference>
<organism evidence="9">
    <name type="scientific">Alexandrium catenella</name>
    <name type="common">Red tide dinoflagellate</name>
    <name type="synonym">Gonyaulax catenella</name>
    <dbReference type="NCBI Taxonomy" id="2925"/>
    <lineage>
        <taxon>Eukaryota</taxon>
        <taxon>Sar</taxon>
        <taxon>Alveolata</taxon>
        <taxon>Dinophyceae</taxon>
        <taxon>Gonyaulacales</taxon>
        <taxon>Pyrocystaceae</taxon>
        <taxon>Alexandrium</taxon>
    </lineage>
</organism>
<keyword evidence="3" id="KW-0808">Transferase</keyword>
<dbReference type="GO" id="GO:0004674">
    <property type="term" value="F:protein serine/threonine kinase activity"/>
    <property type="evidence" value="ECO:0007669"/>
    <property type="project" value="UniProtKB-EC"/>
</dbReference>
<protein>
    <recommendedName>
        <fullName evidence="2">non-specific serine/threonine protein kinase</fullName>
        <ecNumber evidence="2">2.7.11.1</ecNumber>
    </recommendedName>
</protein>
<proteinExistence type="inferred from homology"/>
<evidence type="ECO:0000259" key="8">
    <source>
        <dbReference type="PROSITE" id="PS50011"/>
    </source>
</evidence>
<keyword evidence="5" id="KW-0418">Kinase</keyword>
<evidence type="ECO:0000313" key="9">
    <source>
        <dbReference type="EMBL" id="CAD9119599.1"/>
    </source>
</evidence>